<reference evidence="2" key="2">
    <citation type="journal article" date="2023" name="Int. J. Syst. Evol. Microbiol.">
        <title>Streptomyces marispadix sp. nov., isolated from marine beach sediment of the Northern Coast of Portugal.</title>
        <authorList>
            <person name="dos Santos J.D.N."/>
            <person name="Vitorino I.R."/>
            <person name="Kallscheuer N."/>
            <person name="Srivastava A."/>
            <person name="Krautwurst S."/>
            <person name="Marz M."/>
            <person name="Jogler C."/>
            <person name="Lobo Da Cunha A."/>
            <person name="Catita J."/>
            <person name="Goncalves H."/>
            <person name="Gonzalez I."/>
            <person name="Reyes F."/>
            <person name="Lage O.M."/>
        </authorList>
    </citation>
    <scope>NUCLEOTIDE SEQUENCE</scope>
    <source>
        <strain evidence="2">M600PL45_2</strain>
    </source>
</reference>
<gene>
    <name evidence="2" type="ORF">MMA15_02805</name>
</gene>
<evidence type="ECO:0000256" key="1">
    <source>
        <dbReference type="ARBA" id="ARBA00038414"/>
    </source>
</evidence>
<accession>A0ABS9SSZ9</accession>
<dbReference type="Gene3D" id="3.40.50.12500">
    <property type="match status" value="1"/>
</dbReference>
<proteinExistence type="inferred from homology"/>
<evidence type="ECO:0000313" key="2">
    <source>
        <dbReference type="EMBL" id="MCH6159382.1"/>
    </source>
</evidence>
<dbReference type="RefSeq" id="WP_241057339.1">
    <property type="nucleotide sequence ID" value="NZ_JAKWJU010000002.1"/>
</dbReference>
<dbReference type="InterPro" id="IPR015942">
    <property type="entry name" value="Asp/Glu/hydantoin_racemase"/>
</dbReference>
<dbReference type="EMBL" id="JAKWJU010000002">
    <property type="protein sequence ID" value="MCH6159382.1"/>
    <property type="molecule type" value="Genomic_DNA"/>
</dbReference>
<evidence type="ECO:0000313" key="3">
    <source>
        <dbReference type="Proteomes" id="UP001166784"/>
    </source>
</evidence>
<dbReference type="Pfam" id="PF01177">
    <property type="entry name" value="Asp_Glu_race"/>
    <property type="match status" value="1"/>
</dbReference>
<dbReference type="Proteomes" id="UP001166784">
    <property type="component" value="Unassembled WGS sequence"/>
</dbReference>
<name>A0ABS9SSZ9_9ACTN</name>
<keyword evidence="3" id="KW-1185">Reference proteome</keyword>
<comment type="caution">
    <text evidence="2">The sequence shown here is derived from an EMBL/GenBank/DDBJ whole genome shotgun (WGS) entry which is preliminary data.</text>
</comment>
<reference evidence="2" key="1">
    <citation type="submission" date="2022-03" db="EMBL/GenBank/DDBJ databases">
        <authorList>
            <person name="Santos J.D.N."/>
            <person name="Kallscheuer N."/>
            <person name="Jogler C."/>
            <person name="Lage O.M."/>
        </authorList>
    </citation>
    <scope>NUCLEOTIDE SEQUENCE</scope>
    <source>
        <strain evidence="2">M600PL45_2</strain>
    </source>
</reference>
<dbReference type="PANTHER" id="PTHR28047">
    <property type="entry name" value="PROTEIN DCG1"/>
    <property type="match status" value="1"/>
</dbReference>
<dbReference type="InterPro" id="IPR053714">
    <property type="entry name" value="Iso_Racemase_Enz_sf"/>
</dbReference>
<dbReference type="InterPro" id="IPR052186">
    <property type="entry name" value="Hydantoin_racemase-like"/>
</dbReference>
<sequence>MRILVLNPNTTASMTATIRALAEESARPGTEITATQPLWGPESIEGHFEGQLSAVAVLDRLATFQEQFDALVMAGFGEPGREAAQELLDVPVFDITECAAQMAMMLGHSYAVVTTLDRAVPQIQDRLLTAGLLQRCASVRGTGLGVLELEEDTERTVREILTQARAAVEEDHAEVICLGCGGMAGLRERVEAELGVPVVDGVAAAVGFAEAVVGLGLSTSKVRGFAPPRPKTITSWPLSRHLPGPGGN</sequence>
<dbReference type="PANTHER" id="PTHR28047:SF5">
    <property type="entry name" value="PROTEIN DCG1"/>
    <property type="match status" value="1"/>
</dbReference>
<comment type="similarity">
    <text evidence="1">Belongs to the HyuE racemase family.</text>
</comment>
<organism evidence="2 3">
    <name type="scientific">Streptomyces marispadix</name>
    <dbReference type="NCBI Taxonomy" id="2922868"/>
    <lineage>
        <taxon>Bacteria</taxon>
        <taxon>Bacillati</taxon>
        <taxon>Actinomycetota</taxon>
        <taxon>Actinomycetes</taxon>
        <taxon>Kitasatosporales</taxon>
        <taxon>Streptomycetaceae</taxon>
        <taxon>Streptomyces</taxon>
    </lineage>
</organism>
<protein>
    <submittedName>
        <fullName evidence="2">Aspartate/glutamate racemase family protein</fullName>
    </submittedName>
</protein>